<protein>
    <submittedName>
        <fullName evidence="1">Uncharacterized protein</fullName>
    </submittedName>
</protein>
<evidence type="ECO:0000313" key="1">
    <source>
        <dbReference type="EMBL" id="GBP63571.1"/>
    </source>
</evidence>
<name>A0A4C1XHZ8_EUMVA</name>
<proteinExistence type="predicted"/>
<evidence type="ECO:0000313" key="2">
    <source>
        <dbReference type="Proteomes" id="UP000299102"/>
    </source>
</evidence>
<dbReference type="Proteomes" id="UP000299102">
    <property type="component" value="Unassembled WGS sequence"/>
</dbReference>
<sequence>MFSQRIEQFVVSPAVSRLIPKRSIPGRYWLRRSLSRLLAFHGHCVNAFRHYIDRSLNFRVDYDMPVSRPCRGACSRANVRIFTSAGAASALAVFVAVDINRKHYSKIPSSSKFINFSCGYARREGFDELLLFDFLLDVKRDSRFIHFERRCGRLLFRQFVGFDGLDDSQPTRRGRPRACGGNFLRSQQIGVL</sequence>
<organism evidence="1 2">
    <name type="scientific">Eumeta variegata</name>
    <name type="common">Bagworm moth</name>
    <name type="synonym">Eumeta japonica</name>
    <dbReference type="NCBI Taxonomy" id="151549"/>
    <lineage>
        <taxon>Eukaryota</taxon>
        <taxon>Metazoa</taxon>
        <taxon>Ecdysozoa</taxon>
        <taxon>Arthropoda</taxon>
        <taxon>Hexapoda</taxon>
        <taxon>Insecta</taxon>
        <taxon>Pterygota</taxon>
        <taxon>Neoptera</taxon>
        <taxon>Endopterygota</taxon>
        <taxon>Lepidoptera</taxon>
        <taxon>Glossata</taxon>
        <taxon>Ditrysia</taxon>
        <taxon>Tineoidea</taxon>
        <taxon>Psychidae</taxon>
        <taxon>Oiketicinae</taxon>
        <taxon>Eumeta</taxon>
    </lineage>
</organism>
<reference evidence="1 2" key="1">
    <citation type="journal article" date="2019" name="Commun. Biol.">
        <title>The bagworm genome reveals a unique fibroin gene that provides high tensile strength.</title>
        <authorList>
            <person name="Kono N."/>
            <person name="Nakamura H."/>
            <person name="Ohtoshi R."/>
            <person name="Tomita M."/>
            <person name="Numata K."/>
            <person name="Arakawa K."/>
        </authorList>
    </citation>
    <scope>NUCLEOTIDE SEQUENCE [LARGE SCALE GENOMIC DNA]</scope>
</reference>
<keyword evidence="2" id="KW-1185">Reference proteome</keyword>
<comment type="caution">
    <text evidence="1">The sequence shown here is derived from an EMBL/GenBank/DDBJ whole genome shotgun (WGS) entry which is preliminary data.</text>
</comment>
<dbReference type="EMBL" id="BGZK01000873">
    <property type="protein sequence ID" value="GBP63571.1"/>
    <property type="molecule type" value="Genomic_DNA"/>
</dbReference>
<dbReference type="AlphaFoldDB" id="A0A4C1XHZ8"/>
<gene>
    <name evidence="1" type="ORF">EVAR_97588_1</name>
</gene>
<accession>A0A4C1XHZ8</accession>